<sequence length="288" mass="31288">MYKYAAQPVCSLNAMALLSAYQAEILEEMGRQLDTGSPNPALWDEICVVNDLILCSSRGAVQGCGRVMGLAVAGERALWLNLSGLSDAQKAEVMDAAYDPTKGLFGLALQKMRETSTLRKQEGEAFDLCLPRKHVPRPSRDQGLALLHRDKQPITRLTSSPGQETQDHGANTRETAPPTPGKGRSSVQPSIHSFSLSPSHKEEKRGGTEFQSSWFRGPGSGNQRFRYDGLSDLRFQHPAAKSQVEYLSLNINSLSYKASRYGGMGACMLGRGAPGVAEARAHANILEL</sequence>
<name>A0AAD3R5V9_LATJO</name>
<dbReference type="Proteomes" id="UP001279410">
    <property type="component" value="Unassembled WGS sequence"/>
</dbReference>
<evidence type="ECO:0000313" key="2">
    <source>
        <dbReference type="EMBL" id="GLD57017.1"/>
    </source>
</evidence>
<feature type="compositionally biased region" description="Polar residues" evidence="1">
    <location>
        <begin position="185"/>
        <end position="198"/>
    </location>
</feature>
<dbReference type="AlphaFoldDB" id="A0AAD3R5V9"/>
<feature type="compositionally biased region" description="Polar residues" evidence="1">
    <location>
        <begin position="155"/>
        <end position="164"/>
    </location>
</feature>
<gene>
    <name evidence="2" type="ORF">AKAME5_002869500</name>
</gene>
<organism evidence="2 3">
    <name type="scientific">Lates japonicus</name>
    <name type="common">Japanese lates</name>
    <dbReference type="NCBI Taxonomy" id="270547"/>
    <lineage>
        <taxon>Eukaryota</taxon>
        <taxon>Metazoa</taxon>
        <taxon>Chordata</taxon>
        <taxon>Craniata</taxon>
        <taxon>Vertebrata</taxon>
        <taxon>Euteleostomi</taxon>
        <taxon>Actinopterygii</taxon>
        <taxon>Neopterygii</taxon>
        <taxon>Teleostei</taxon>
        <taxon>Neoteleostei</taxon>
        <taxon>Acanthomorphata</taxon>
        <taxon>Carangaria</taxon>
        <taxon>Carangaria incertae sedis</taxon>
        <taxon>Centropomidae</taxon>
        <taxon>Lates</taxon>
    </lineage>
</organism>
<proteinExistence type="predicted"/>
<protein>
    <submittedName>
        <fullName evidence="2">Uncharacterized protein</fullName>
    </submittedName>
</protein>
<reference evidence="2" key="1">
    <citation type="submission" date="2022-08" db="EMBL/GenBank/DDBJ databases">
        <title>Genome sequencing of akame (Lates japonicus).</title>
        <authorList>
            <person name="Hashiguchi Y."/>
            <person name="Takahashi H."/>
        </authorList>
    </citation>
    <scope>NUCLEOTIDE SEQUENCE</scope>
    <source>
        <strain evidence="2">Kochi</strain>
    </source>
</reference>
<keyword evidence="3" id="KW-1185">Reference proteome</keyword>
<feature type="region of interest" description="Disordered" evidence="1">
    <location>
        <begin position="131"/>
        <end position="218"/>
    </location>
</feature>
<dbReference type="EMBL" id="BRZM01004417">
    <property type="protein sequence ID" value="GLD57017.1"/>
    <property type="molecule type" value="Genomic_DNA"/>
</dbReference>
<comment type="caution">
    <text evidence="2">The sequence shown here is derived from an EMBL/GenBank/DDBJ whole genome shotgun (WGS) entry which is preliminary data.</text>
</comment>
<evidence type="ECO:0000313" key="3">
    <source>
        <dbReference type="Proteomes" id="UP001279410"/>
    </source>
</evidence>
<evidence type="ECO:0000256" key="1">
    <source>
        <dbReference type="SAM" id="MobiDB-lite"/>
    </source>
</evidence>
<accession>A0AAD3R5V9</accession>